<reference evidence="1" key="1">
    <citation type="submission" date="2023-05" db="EMBL/GenBank/DDBJ databases">
        <authorList>
            <consortium name="ELIXIR-Norway"/>
        </authorList>
    </citation>
    <scope>NUCLEOTIDE SEQUENCE</scope>
</reference>
<dbReference type="EMBL" id="OX596087">
    <property type="protein sequence ID" value="CAN0450971.1"/>
    <property type="molecule type" value="Genomic_DNA"/>
</dbReference>
<evidence type="ECO:0000313" key="1">
    <source>
        <dbReference type="EMBL" id="CAN0450971.1"/>
    </source>
</evidence>
<proteinExistence type="predicted"/>
<gene>
    <name evidence="1" type="ORF">MRATA1EN22A_LOCUS19639</name>
</gene>
<accession>A0AC59ZLG1</accession>
<name>A0AC59ZLG1_RANTA</name>
<reference evidence="1" key="2">
    <citation type="submission" date="2025-03" db="EMBL/GenBank/DDBJ databases">
        <authorList>
            <consortium name="ELIXIR-Norway"/>
            <consortium name="Elixir Norway"/>
        </authorList>
    </citation>
    <scope>NUCLEOTIDE SEQUENCE</scope>
</reference>
<feature type="non-terminal residue" evidence="1">
    <location>
        <position position="75"/>
    </location>
</feature>
<protein>
    <submittedName>
        <fullName evidence="1">Uncharacterized protein</fullName>
    </submittedName>
</protein>
<evidence type="ECO:0000313" key="2">
    <source>
        <dbReference type="Proteomes" id="UP001162501"/>
    </source>
</evidence>
<dbReference type="Proteomes" id="UP001162501">
    <property type="component" value="Chromosome 3"/>
</dbReference>
<sequence length="75" mass="8169">MLESQADARKQAKEPLSNTAQEPHAGPLLSSALKAGESVLPNLFLRRSCGSEFNEDIQTVLRRVLRAAPVEALLQ</sequence>
<organism evidence="1 2">
    <name type="scientific">Rangifer tarandus platyrhynchus</name>
    <name type="common">Svalbard reindeer</name>
    <dbReference type="NCBI Taxonomy" id="3082113"/>
    <lineage>
        <taxon>Eukaryota</taxon>
        <taxon>Metazoa</taxon>
        <taxon>Chordata</taxon>
        <taxon>Craniata</taxon>
        <taxon>Vertebrata</taxon>
        <taxon>Euteleostomi</taxon>
        <taxon>Mammalia</taxon>
        <taxon>Eutheria</taxon>
        <taxon>Laurasiatheria</taxon>
        <taxon>Artiodactyla</taxon>
        <taxon>Ruminantia</taxon>
        <taxon>Pecora</taxon>
        <taxon>Cervidae</taxon>
        <taxon>Odocoileinae</taxon>
        <taxon>Rangifer</taxon>
    </lineage>
</organism>